<comment type="caution">
    <text evidence="2">The sequence shown here is derived from an EMBL/GenBank/DDBJ whole genome shotgun (WGS) entry which is preliminary data.</text>
</comment>
<accession>A0ABD0ZXE2</accession>
<organism evidence="2 3">
    <name type="scientific">Cardamine amara subsp. amara</name>
    <dbReference type="NCBI Taxonomy" id="228776"/>
    <lineage>
        <taxon>Eukaryota</taxon>
        <taxon>Viridiplantae</taxon>
        <taxon>Streptophyta</taxon>
        <taxon>Embryophyta</taxon>
        <taxon>Tracheophyta</taxon>
        <taxon>Spermatophyta</taxon>
        <taxon>Magnoliopsida</taxon>
        <taxon>eudicotyledons</taxon>
        <taxon>Gunneridae</taxon>
        <taxon>Pentapetalae</taxon>
        <taxon>rosids</taxon>
        <taxon>malvids</taxon>
        <taxon>Brassicales</taxon>
        <taxon>Brassicaceae</taxon>
        <taxon>Cardamineae</taxon>
        <taxon>Cardamine</taxon>
    </lineage>
</organism>
<name>A0ABD0ZXE2_CARAN</name>
<gene>
    <name evidence="2" type="ORF">V5N11_008282</name>
</gene>
<sequence>MSLDCFVTLCRILQTDYGLQPTLNVSIEESVAMFLRICGHNEVQRDVGIRFGRNQETVKRKFVEVLIVVELLACDYIRTPTSQELLRILERLQLDQRYWPYFSGFVGAIDGVHVCVKVKPTLQGMYWNRHDRTSFNIMAICDLNTLFTYVWNGALG</sequence>
<feature type="domain" description="DUF8040" evidence="1">
    <location>
        <begin position="1"/>
        <end position="68"/>
    </location>
</feature>
<dbReference type="InterPro" id="IPR045249">
    <property type="entry name" value="HARBI1-like"/>
</dbReference>
<evidence type="ECO:0000313" key="2">
    <source>
        <dbReference type="EMBL" id="KAL1191281.1"/>
    </source>
</evidence>
<reference evidence="2 3" key="1">
    <citation type="submission" date="2024-04" db="EMBL/GenBank/DDBJ databases">
        <title>Genome assembly C_amara_ONT_v2.</title>
        <authorList>
            <person name="Yant L."/>
            <person name="Moore C."/>
            <person name="Slenker M."/>
        </authorList>
    </citation>
    <scope>NUCLEOTIDE SEQUENCE [LARGE SCALE GENOMIC DNA]</scope>
    <source>
        <tissue evidence="2">Leaf</tissue>
    </source>
</reference>
<dbReference type="PANTHER" id="PTHR22930">
    <property type="match status" value="1"/>
</dbReference>
<dbReference type="InterPro" id="IPR058353">
    <property type="entry name" value="DUF8040"/>
</dbReference>
<keyword evidence="3" id="KW-1185">Reference proteome</keyword>
<evidence type="ECO:0000313" key="3">
    <source>
        <dbReference type="Proteomes" id="UP001558713"/>
    </source>
</evidence>
<dbReference type="PANTHER" id="PTHR22930:SF281">
    <property type="entry name" value="NUCLEASE"/>
    <property type="match status" value="1"/>
</dbReference>
<protein>
    <recommendedName>
        <fullName evidence="1">DUF8040 domain-containing protein</fullName>
    </recommendedName>
</protein>
<dbReference type="EMBL" id="JBANAX010000857">
    <property type="protein sequence ID" value="KAL1191281.1"/>
    <property type="molecule type" value="Genomic_DNA"/>
</dbReference>
<dbReference type="Proteomes" id="UP001558713">
    <property type="component" value="Unassembled WGS sequence"/>
</dbReference>
<proteinExistence type="predicted"/>
<dbReference type="Pfam" id="PF26138">
    <property type="entry name" value="DUF8040"/>
    <property type="match status" value="1"/>
</dbReference>
<dbReference type="AlphaFoldDB" id="A0ABD0ZXE2"/>
<evidence type="ECO:0000259" key="1">
    <source>
        <dbReference type="Pfam" id="PF26138"/>
    </source>
</evidence>